<organism evidence="2 3">
    <name type="scientific">Maribacter algarum</name>
    <name type="common">ex Zhang et al. 2020</name>
    <dbReference type="NCBI Taxonomy" id="2578118"/>
    <lineage>
        <taxon>Bacteria</taxon>
        <taxon>Pseudomonadati</taxon>
        <taxon>Bacteroidota</taxon>
        <taxon>Flavobacteriia</taxon>
        <taxon>Flavobacteriales</taxon>
        <taxon>Flavobacteriaceae</taxon>
        <taxon>Maribacter</taxon>
    </lineage>
</organism>
<evidence type="ECO:0000259" key="1">
    <source>
        <dbReference type="Pfam" id="PF16363"/>
    </source>
</evidence>
<accession>A0A5S3PVI9</accession>
<dbReference type="RefSeq" id="WP_138656144.1">
    <property type="nucleotide sequence ID" value="NZ_VATY01000001.1"/>
</dbReference>
<name>A0A5S3PVI9_9FLAO</name>
<feature type="domain" description="NAD(P)-binding" evidence="1">
    <location>
        <begin position="9"/>
        <end position="318"/>
    </location>
</feature>
<dbReference type="PRINTS" id="PR01713">
    <property type="entry name" value="NUCEPIMERASE"/>
</dbReference>
<dbReference type="PANTHER" id="PTHR43000">
    <property type="entry name" value="DTDP-D-GLUCOSE 4,6-DEHYDRATASE-RELATED"/>
    <property type="match status" value="1"/>
</dbReference>
<dbReference type="InterPro" id="IPR016040">
    <property type="entry name" value="NAD(P)-bd_dom"/>
</dbReference>
<protein>
    <submittedName>
        <fullName evidence="2">NAD-dependent epimerase/dehydratase family protein</fullName>
    </submittedName>
</protein>
<dbReference type="EMBL" id="VATY01000001">
    <property type="protein sequence ID" value="TMM58212.1"/>
    <property type="molecule type" value="Genomic_DNA"/>
</dbReference>
<dbReference type="Gene3D" id="3.40.50.720">
    <property type="entry name" value="NAD(P)-binding Rossmann-like Domain"/>
    <property type="match status" value="1"/>
</dbReference>
<proteinExistence type="predicted"/>
<sequence>MSTTPNKVLVTGVAGFLGSNLLSKLLNEGHHVVGIDNLSMGRLENIQGSLNHENFVFLENDILDKDFVENLDNDFDVIIHLAAFKIPRYGNAVATLQINSKGSENMLEFARKTKTKFVLASTSDVYGMSPDIPFREDGNCVIGDSKVPRWAYAVSKLFDEHLALAYMEDYDFPVVMLRFFGSYGPNQHLSWWGGPQSVFIDCILNNKVIPIHGDGKQTRTFTFVDDTVEGIYAAAMKPEANGEIFNIGANEEITILELAEMLNDIADETVKAEIQLIPYNEISSGRKYQDVMRRVPDTSKAERILGVKAKTKMREGLRLTYEWQKQVTMDKVETT</sequence>
<keyword evidence="3" id="KW-1185">Reference proteome</keyword>
<gene>
    <name evidence="2" type="ORF">FEE95_01945</name>
</gene>
<dbReference type="Pfam" id="PF16363">
    <property type="entry name" value="GDP_Man_Dehyd"/>
    <property type="match status" value="1"/>
</dbReference>
<dbReference type="GO" id="GO:0033320">
    <property type="term" value="P:UDP-D-xylose biosynthetic process"/>
    <property type="evidence" value="ECO:0007669"/>
    <property type="project" value="UniProtKB-UniPathway"/>
</dbReference>
<dbReference type="UniPathway" id="UPA00796">
    <property type="reaction ID" value="UER00771"/>
</dbReference>
<dbReference type="AlphaFoldDB" id="A0A5S3PVI9"/>
<dbReference type="Proteomes" id="UP000310314">
    <property type="component" value="Unassembled WGS sequence"/>
</dbReference>
<dbReference type="OrthoDB" id="9801785at2"/>
<evidence type="ECO:0000313" key="2">
    <source>
        <dbReference type="EMBL" id="TMM58212.1"/>
    </source>
</evidence>
<comment type="caution">
    <text evidence="2">The sequence shown here is derived from an EMBL/GenBank/DDBJ whole genome shotgun (WGS) entry which is preliminary data.</text>
</comment>
<evidence type="ECO:0000313" key="3">
    <source>
        <dbReference type="Proteomes" id="UP000310314"/>
    </source>
</evidence>
<dbReference type="SUPFAM" id="SSF51735">
    <property type="entry name" value="NAD(P)-binding Rossmann-fold domains"/>
    <property type="match status" value="1"/>
</dbReference>
<reference evidence="2 3" key="1">
    <citation type="submission" date="2019-05" db="EMBL/GenBank/DDBJ databases">
        <authorList>
            <person name="Zhang J.-Y."/>
            <person name="Feg X."/>
            <person name="Du Z.-J."/>
        </authorList>
    </citation>
    <scope>NUCLEOTIDE SEQUENCE [LARGE SCALE GENOMIC DNA]</scope>
    <source>
        <strain evidence="2 3">RZ26</strain>
    </source>
</reference>
<dbReference type="InterPro" id="IPR036291">
    <property type="entry name" value="NAD(P)-bd_dom_sf"/>
</dbReference>